<protein>
    <submittedName>
        <fullName evidence="2">AGAP002106-PA-like protein</fullName>
    </submittedName>
</protein>
<dbReference type="GO" id="GO:0003684">
    <property type="term" value="F:damaged DNA binding"/>
    <property type="evidence" value="ECO:0007669"/>
    <property type="project" value="InterPro"/>
</dbReference>
<dbReference type="EMBL" id="KE525325">
    <property type="protein sequence ID" value="KFB46983.1"/>
    <property type="molecule type" value="Genomic_DNA"/>
</dbReference>
<gene>
    <name evidence="2" type="ORF">ZHAS_00014992</name>
</gene>
<dbReference type="STRING" id="74873.A0A084W9T9"/>
<sequence>MLVGAARANQHHSTDAEMGKKLIQQINQSSEAFVQMMRLAEAATSIAAKSSVPSKDATSSGENGKPSSSSAPEDIDRLLVAGEKIPNRGGKSLTTGFGRQDLVAVAPSKPTVSSDAPKDIEITLKLGSETDSKGRPQKHTFDVLTALKRFMNREKRNSQINLHKTSLLCWIGHGTYVNNELRKPSLMQFARKKLLPGAMGQTSKVSRPNGLTNLRTSRR</sequence>
<feature type="compositionally biased region" description="Polar residues" evidence="1">
    <location>
        <begin position="200"/>
        <end position="219"/>
    </location>
</feature>
<evidence type="ECO:0000256" key="1">
    <source>
        <dbReference type="SAM" id="MobiDB-lite"/>
    </source>
</evidence>
<dbReference type="GO" id="GO:0006298">
    <property type="term" value="P:mismatch repair"/>
    <property type="evidence" value="ECO:0007669"/>
    <property type="project" value="TreeGrafter"/>
</dbReference>
<reference evidence="2 4" key="1">
    <citation type="journal article" date="2014" name="BMC Genomics">
        <title>Genome sequence of Anopheles sinensis provides insight into genetics basis of mosquito competence for malaria parasites.</title>
        <authorList>
            <person name="Zhou D."/>
            <person name="Zhang D."/>
            <person name="Ding G."/>
            <person name="Shi L."/>
            <person name="Hou Q."/>
            <person name="Ye Y."/>
            <person name="Xu Y."/>
            <person name="Zhou H."/>
            <person name="Xiong C."/>
            <person name="Li S."/>
            <person name="Yu J."/>
            <person name="Hong S."/>
            <person name="Yu X."/>
            <person name="Zou P."/>
            <person name="Chen C."/>
            <person name="Chang X."/>
            <person name="Wang W."/>
            <person name="Lv Y."/>
            <person name="Sun Y."/>
            <person name="Ma L."/>
            <person name="Shen B."/>
            <person name="Zhu C."/>
        </authorList>
    </citation>
    <scope>NUCLEOTIDE SEQUENCE [LARGE SCALE GENOMIC DNA]</scope>
</reference>
<dbReference type="GO" id="GO:0005737">
    <property type="term" value="C:cytoplasm"/>
    <property type="evidence" value="ECO:0007669"/>
    <property type="project" value="TreeGrafter"/>
</dbReference>
<dbReference type="GO" id="GO:0006289">
    <property type="term" value="P:nucleotide-excision repair"/>
    <property type="evidence" value="ECO:0007669"/>
    <property type="project" value="InterPro"/>
</dbReference>
<dbReference type="AlphaFoldDB" id="A0A084W9T9"/>
<dbReference type="GO" id="GO:0071942">
    <property type="term" value="C:XPC complex"/>
    <property type="evidence" value="ECO:0007669"/>
    <property type="project" value="TreeGrafter"/>
</dbReference>
<dbReference type="EnsemblMetazoa" id="ASIC014992-RA">
    <property type="protein sequence ID" value="ASIC014992-PA"/>
    <property type="gene ID" value="ASIC014992"/>
</dbReference>
<dbReference type="VEuPathDB" id="VectorBase:ASIS005226"/>
<dbReference type="Proteomes" id="UP000030765">
    <property type="component" value="Unassembled WGS sequence"/>
</dbReference>
<reference evidence="3" key="2">
    <citation type="submission" date="2020-05" db="UniProtKB">
        <authorList>
            <consortium name="EnsemblMetazoa"/>
        </authorList>
    </citation>
    <scope>IDENTIFICATION</scope>
</reference>
<dbReference type="PANTHER" id="PTHR12135:SF0">
    <property type="entry name" value="DNA REPAIR PROTEIN COMPLEMENTING XP-C CELLS"/>
    <property type="match status" value="1"/>
</dbReference>
<keyword evidence="4" id="KW-1185">Reference proteome</keyword>
<dbReference type="InterPro" id="IPR036985">
    <property type="entry name" value="Transglutaminase-like_sf"/>
</dbReference>
<dbReference type="VEuPathDB" id="VectorBase:ASIC014992"/>
<dbReference type="InterPro" id="IPR004583">
    <property type="entry name" value="DNA_repair_Rad4"/>
</dbReference>
<evidence type="ECO:0000313" key="4">
    <source>
        <dbReference type="Proteomes" id="UP000030765"/>
    </source>
</evidence>
<name>A0A084W9T9_ANOSI</name>
<dbReference type="Gene3D" id="3.90.260.10">
    <property type="entry name" value="Transglutaminase-like"/>
    <property type="match status" value="1"/>
</dbReference>
<feature type="compositionally biased region" description="Low complexity" evidence="1">
    <location>
        <begin position="59"/>
        <end position="70"/>
    </location>
</feature>
<dbReference type="GO" id="GO:0000111">
    <property type="term" value="C:nucleotide-excision repair factor 2 complex"/>
    <property type="evidence" value="ECO:0007669"/>
    <property type="project" value="TreeGrafter"/>
</dbReference>
<evidence type="ECO:0000313" key="3">
    <source>
        <dbReference type="EnsemblMetazoa" id="ASIC014992-PA"/>
    </source>
</evidence>
<dbReference type="GO" id="GO:0003697">
    <property type="term" value="F:single-stranded DNA binding"/>
    <property type="evidence" value="ECO:0007669"/>
    <property type="project" value="TreeGrafter"/>
</dbReference>
<evidence type="ECO:0000313" key="2">
    <source>
        <dbReference type="EMBL" id="KFB46983.1"/>
    </source>
</evidence>
<feature type="region of interest" description="Disordered" evidence="1">
    <location>
        <begin position="44"/>
        <end position="73"/>
    </location>
</feature>
<feature type="region of interest" description="Disordered" evidence="1">
    <location>
        <begin position="199"/>
        <end position="219"/>
    </location>
</feature>
<dbReference type="OrthoDB" id="300780at2759"/>
<proteinExistence type="predicted"/>
<accession>A0A084W9T9</accession>
<organism evidence="2">
    <name type="scientific">Anopheles sinensis</name>
    <name type="common">Mosquito</name>
    <dbReference type="NCBI Taxonomy" id="74873"/>
    <lineage>
        <taxon>Eukaryota</taxon>
        <taxon>Metazoa</taxon>
        <taxon>Ecdysozoa</taxon>
        <taxon>Arthropoda</taxon>
        <taxon>Hexapoda</taxon>
        <taxon>Insecta</taxon>
        <taxon>Pterygota</taxon>
        <taxon>Neoptera</taxon>
        <taxon>Endopterygota</taxon>
        <taxon>Diptera</taxon>
        <taxon>Nematocera</taxon>
        <taxon>Culicoidea</taxon>
        <taxon>Culicidae</taxon>
        <taxon>Anophelinae</taxon>
        <taxon>Anopheles</taxon>
    </lineage>
</organism>
<dbReference type="PANTHER" id="PTHR12135">
    <property type="entry name" value="DNA REPAIR PROTEIN XP-C / RAD4"/>
    <property type="match status" value="1"/>
</dbReference>
<dbReference type="EMBL" id="ATLV01021911">
    <property type="status" value="NOT_ANNOTATED_CDS"/>
    <property type="molecule type" value="Genomic_DNA"/>
</dbReference>
<feature type="compositionally biased region" description="Polar residues" evidence="1">
    <location>
        <begin position="47"/>
        <end position="58"/>
    </location>
</feature>